<dbReference type="Proteomes" id="UP000321578">
    <property type="component" value="Unassembled WGS sequence"/>
</dbReference>
<proteinExistence type="predicted"/>
<dbReference type="AlphaFoldDB" id="A0A5C6ZC65"/>
<dbReference type="OrthoDB" id="8434905at2"/>
<evidence type="ECO:0000313" key="2">
    <source>
        <dbReference type="Proteomes" id="UP000321578"/>
    </source>
</evidence>
<gene>
    <name evidence="1" type="ORF">ESY86_18500</name>
</gene>
<name>A0A5C6ZC65_9FLAO</name>
<protein>
    <submittedName>
        <fullName evidence="1">Uncharacterized protein</fullName>
    </submittedName>
</protein>
<keyword evidence="2" id="KW-1185">Reference proteome</keyword>
<organism evidence="1 2">
    <name type="scientific">Subsaximicrobium wynnwilliamsii</name>
    <dbReference type="NCBI Taxonomy" id="291179"/>
    <lineage>
        <taxon>Bacteria</taxon>
        <taxon>Pseudomonadati</taxon>
        <taxon>Bacteroidota</taxon>
        <taxon>Flavobacteriia</taxon>
        <taxon>Flavobacteriales</taxon>
        <taxon>Flavobacteriaceae</taxon>
        <taxon>Subsaximicrobium</taxon>
    </lineage>
</organism>
<dbReference type="EMBL" id="VORO01000032">
    <property type="protein sequence ID" value="TXD86986.1"/>
    <property type="molecule type" value="Genomic_DNA"/>
</dbReference>
<sequence length="342" mass="40949">MTEREERIEKYRKFLIEEQEKELAENSELIKNFLQYCKKKKIIISEKNIEYIPTIGIVANYPNLVNLLNNKIQVDKEELVSFDVLEKEFKKQRFASGYLISDMFMAMANSYFRRGHYEKNAFAPRFIELYWNYSSSKNDKYISLDFDRVRINVDNRMLIELDTWYGAKFEENISDIEDGIVKLTPPLDLEKFDIKLFFNDVHSLNIKWYTKENIKVFQAEEFKQETEKIIKNGIEYYPAKYIHAEFDKLTGTFRHFDGAIHFYTENEYLQRRETDFNHNDKTGSQIKTLSQKLFKVNGEIEIKDWVELTSHFLTGNPLILEYFEGKLPDRIIEIISRLKNEK</sequence>
<accession>A0A5C6ZC65</accession>
<dbReference type="RefSeq" id="WP_147088212.1">
    <property type="nucleotide sequence ID" value="NZ_VORM01000034.1"/>
</dbReference>
<reference evidence="1 2" key="1">
    <citation type="submission" date="2019-08" db="EMBL/GenBank/DDBJ databases">
        <title>Genomes of Subsaximicrobium wynnwilliamsii strains.</title>
        <authorList>
            <person name="Bowman J.P."/>
        </authorList>
    </citation>
    <scope>NUCLEOTIDE SEQUENCE [LARGE SCALE GENOMIC DNA]</scope>
    <source>
        <strain evidence="1 2">2-80-2</strain>
    </source>
</reference>
<evidence type="ECO:0000313" key="1">
    <source>
        <dbReference type="EMBL" id="TXD86986.1"/>
    </source>
</evidence>
<comment type="caution">
    <text evidence="1">The sequence shown here is derived from an EMBL/GenBank/DDBJ whole genome shotgun (WGS) entry which is preliminary data.</text>
</comment>